<dbReference type="InterPro" id="IPR029058">
    <property type="entry name" value="AB_hydrolase_fold"/>
</dbReference>
<dbReference type="SUPFAM" id="SSF53474">
    <property type="entry name" value="alpha/beta-Hydrolases"/>
    <property type="match status" value="1"/>
</dbReference>
<dbReference type="InterPro" id="IPR019431">
    <property type="entry name" value="DUF2417"/>
</dbReference>
<sequence>MSEYQSISQEESSMASQRPRDEEDVIETASNSERQSLIEHQHLSPDDPLVSPMNLYKVRALRVVTIGVLLINSVLFFAFLLSDFIAIPGLNNRGKSFLELMLITLCGLSNVLTLWCFSIPSYYERILGYVSAGLIAFDFIIVFTIPYMRDQFGLIGIFTVLWTFGNFIFNSMVDYWVEQGKIYQEIKYTGRQETRRTVTELFVIFIKTIVKLVVVILVWNISLTLWISAFDSHEKPWGKMVSVNNDEFKVHLACFGDVTSPAADNNKDPKEPKDPKQPIILIEGGQLTSSEEFQEWVEELFHLNKIDRYCIWDRPGYGFSDSAPSPVSIGIATEYLIEALRHEKIEGPFSLVGFDIGGLYSRMFASRNPGKIHSMLLVDSWHQDLLKKDPFSGNNRKNENPRVFKNILEIMSTRTGFKLWLKGVVSPLGVVTNLHWIFHPRKHSSNSRIFGKDMYWSSKYIRARLQEQITSSILSYNEISGTDIHDIPLSVISSDFMVKNSLNWGKWQRELTKLSDNSIEWVVAENSDHFIWKSPKGKTQLQQLLLRLVSEKSNY</sequence>
<organism evidence="4 5">
    <name type="scientific">[Candida] anglica</name>
    <dbReference type="NCBI Taxonomy" id="148631"/>
    <lineage>
        <taxon>Eukaryota</taxon>
        <taxon>Fungi</taxon>
        <taxon>Dikarya</taxon>
        <taxon>Ascomycota</taxon>
        <taxon>Saccharomycotina</taxon>
        <taxon>Pichiomycetes</taxon>
        <taxon>Debaryomycetaceae</taxon>
        <taxon>Kurtzmaniella</taxon>
    </lineage>
</organism>
<dbReference type="PANTHER" id="PTHR43139:SF52">
    <property type="entry name" value="SI:DKEY-122A22.2"/>
    <property type="match status" value="1"/>
</dbReference>
<dbReference type="EMBL" id="OZ004256">
    <property type="protein sequence ID" value="CAK7902523.1"/>
    <property type="molecule type" value="Genomic_DNA"/>
</dbReference>
<feature type="domain" description="AB hydrolase-1" evidence="3">
    <location>
        <begin position="278"/>
        <end position="396"/>
    </location>
</feature>
<keyword evidence="2" id="KW-0812">Transmembrane</keyword>
<dbReference type="InterPro" id="IPR052370">
    <property type="entry name" value="Meta-cleavage_hydrolase"/>
</dbReference>
<feature type="transmembrane region" description="Helical" evidence="2">
    <location>
        <begin position="198"/>
        <end position="219"/>
    </location>
</feature>
<evidence type="ECO:0000313" key="4">
    <source>
        <dbReference type="EMBL" id="CAK7902523.1"/>
    </source>
</evidence>
<dbReference type="Proteomes" id="UP001497600">
    <property type="component" value="Chromosome D"/>
</dbReference>
<dbReference type="Gene3D" id="3.40.50.1820">
    <property type="entry name" value="alpha/beta hydrolase"/>
    <property type="match status" value="1"/>
</dbReference>
<feature type="transmembrane region" description="Helical" evidence="2">
    <location>
        <begin position="126"/>
        <end position="148"/>
    </location>
</feature>
<protein>
    <recommendedName>
        <fullName evidence="3">AB hydrolase-1 domain-containing protein</fullName>
    </recommendedName>
</protein>
<gene>
    <name evidence="4" type="ORF">CAAN4_D00364</name>
</gene>
<accession>A0ABP0ECS0</accession>
<feature type="compositionally biased region" description="Low complexity" evidence="1">
    <location>
        <begin position="1"/>
        <end position="13"/>
    </location>
</feature>
<dbReference type="PANTHER" id="PTHR43139">
    <property type="entry name" value="SI:DKEY-122A22.2"/>
    <property type="match status" value="1"/>
</dbReference>
<keyword evidence="2" id="KW-0472">Membrane</keyword>
<dbReference type="InterPro" id="IPR000073">
    <property type="entry name" value="AB_hydrolase_1"/>
</dbReference>
<evidence type="ECO:0000256" key="2">
    <source>
        <dbReference type="SAM" id="Phobius"/>
    </source>
</evidence>
<keyword evidence="2" id="KW-1133">Transmembrane helix</keyword>
<feature type="transmembrane region" description="Helical" evidence="2">
    <location>
        <begin position="100"/>
        <end position="119"/>
    </location>
</feature>
<feature type="region of interest" description="Disordered" evidence="1">
    <location>
        <begin position="1"/>
        <end position="28"/>
    </location>
</feature>
<feature type="transmembrane region" description="Helical" evidence="2">
    <location>
        <begin position="60"/>
        <end position="80"/>
    </location>
</feature>
<dbReference type="Pfam" id="PF10329">
    <property type="entry name" value="DUF2417"/>
    <property type="match status" value="1"/>
</dbReference>
<evidence type="ECO:0000313" key="5">
    <source>
        <dbReference type="Proteomes" id="UP001497600"/>
    </source>
</evidence>
<keyword evidence="5" id="KW-1185">Reference proteome</keyword>
<feature type="transmembrane region" description="Helical" evidence="2">
    <location>
        <begin position="154"/>
        <end position="177"/>
    </location>
</feature>
<evidence type="ECO:0000256" key="1">
    <source>
        <dbReference type="SAM" id="MobiDB-lite"/>
    </source>
</evidence>
<name>A0ABP0ECS0_9ASCO</name>
<dbReference type="Pfam" id="PF00561">
    <property type="entry name" value="Abhydrolase_1"/>
    <property type="match status" value="1"/>
</dbReference>
<reference evidence="4 5" key="1">
    <citation type="submission" date="2024-01" db="EMBL/GenBank/DDBJ databases">
        <authorList>
            <consortium name="Genoscope - CEA"/>
            <person name="William W."/>
        </authorList>
    </citation>
    <scope>NUCLEOTIDE SEQUENCE [LARGE SCALE GENOMIC DNA]</scope>
    <source>
        <strain evidence="4 5">29B2s-10</strain>
    </source>
</reference>
<evidence type="ECO:0000259" key="3">
    <source>
        <dbReference type="Pfam" id="PF00561"/>
    </source>
</evidence>
<proteinExistence type="predicted"/>